<sequence length="95" mass="10453">LVIHELFHGLGFGSSGWLDTFDPNGKRRSVIQQLKVTDADGSEDVIYHFVKGTRTYEAAKLYFGCEDEEREVTEGTPHQLGRPGLGMPLAGGTFP</sequence>
<keyword evidence="3" id="KW-1185">Reference proteome</keyword>
<evidence type="ECO:0000313" key="2">
    <source>
        <dbReference type="EMBL" id="CAK9068968.1"/>
    </source>
</evidence>
<evidence type="ECO:0000256" key="1">
    <source>
        <dbReference type="SAM" id="MobiDB-lite"/>
    </source>
</evidence>
<protein>
    <submittedName>
        <fullName evidence="2">Leishmanolysin-like</fullName>
    </submittedName>
</protein>
<feature type="region of interest" description="Disordered" evidence="1">
    <location>
        <begin position="72"/>
        <end position="95"/>
    </location>
</feature>
<accession>A0ABP0NYW0</accession>
<comment type="caution">
    <text evidence="2">The sequence shown here is derived from an EMBL/GenBank/DDBJ whole genome shotgun (WGS) entry which is preliminary data.</text>
</comment>
<organism evidence="2 3">
    <name type="scientific">Durusdinium trenchii</name>
    <dbReference type="NCBI Taxonomy" id="1381693"/>
    <lineage>
        <taxon>Eukaryota</taxon>
        <taxon>Sar</taxon>
        <taxon>Alveolata</taxon>
        <taxon>Dinophyceae</taxon>
        <taxon>Suessiales</taxon>
        <taxon>Symbiodiniaceae</taxon>
        <taxon>Durusdinium</taxon>
    </lineage>
</organism>
<dbReference type="EMBL" id="CAXAMM010031946">
    <property type="protein sequence ID" value="CAK9068968.1"/>
    <property type="molecule type" value="Genomic_DNA"/>
</dbReference>
<feature type="non-terminal residue" evidence="2">
    <location>
        <position position="1"/>
    </location>
</feature>
<dbReference type="Proteomes" id="UP001642464">
    <property type="component" value="Unassembled WGS sequence"/>
</dbReference>
<gene>
    <name evidence="2" type="ORF">SCF082_LOCUS34630</name>
</gene>
<reference evidence="2 3" key="1">
    <citation type="submission" date="2024-02" db="EMBL/GenBank/DDBJ databases">
        <authorList>
            <person name="Chen Y."/>
            <person name="Shah S."/>
            <person name="Dougan E. K."/>
            <person name="Thang M."/>
            <person name="Chan C."/>
        </authorList>
    </citation>
    <scope>NUCLEOTIDE SEQUENCE [LARGE SCALE GENOMIC DNA]</scope>
</reference>
<name>A0ABP0NYW0_9DINO</name>
<proteinExistence type="predicted"/>
<evidence type="ECO:0000313" key="3">
    <source>
        <dbReference type="Proteomes" id="UP001642464"/>
    </source>
</evidence>